<dbReference type="GO" id="GO:0008080">
    <property type="term" value="F:N-acetyltransferase activity"/>
    <property type="evidence" value="ECO:0000318"/>
    <property type="project" value="GO_Central"/>
</dbReference>
<feature type="domain" description="N-acetyltransferase" evidence="1">
    <location>
        <begin position="155"/>
        <end position="289"/>
    </location>
</feature>
<organism evidence="2 3">
    <name type="scientific">Zostera marina</name>
    <name type="common">Eelgrass</name>
    <dbReference type="NCBI Taxonomy" id="29655"/>
    <lineage>
        <taxon>Eukaryota</taxon>
        <taxon>Viridiplantae</taxon>
        <taxon>Streptophyta</taxon>
        <taxon>Embryophyta</taxon>
        <taxon>Tracheophyta</taxon>
        <taxon>Spermatophyta</taxon>
        <taxon>Magnoliopsida</taxon>
        <taxon>Liliopsida</taxon>
        <taxon>Zosteraceae</taxon>
        <taxon>Zostera</taxon>
    </lineage>
</organism>
<keyword evidence="2" id="KW-0808">Transferase</keyword>
<dbReference type="OMA" id="CSCIITV"/>
<comment type="caution">
    <text evidence="2">The sequence shown here is derived from an EMBL/GenBank/DDBJ whole genome shotgun (WGS) entry which is preliminary data.</text>
</comment>
<dbReference type="Gene3D" id="3.40.630.30">
    <property type="match status" value="1"/>
</dbReference>
<dbReference type="Pfam" id="PF00583">
    <property type="entry name" value="Acetyltransf_1"/>
    <property type="match status" value="1"/>
</dbReference>
<reference evidence="3" key="1">
    <citation type="journal article" date="2016" name="Nature">
        <title>The genome of the seagrass Zostera marina reveals angiosperm adaptation to the sea.</title>
        <authorList>
            <person name="Olsen J.L."/>
            <person name="Rouze P."/>
            <person name="Verhelst B."/>
            <person name="Lin Y.-C."/>
            <person name="Bayer T."/>
            <person name="Collen J."/>
            <person name="Dattolo E."/>
            <person name="De Paoli E."/>
            <person name="Dittami S."/>
            <person name="Maumus F."/>
            <person name="Michel G."/>
            <person name="Kersting A."/>
            <person name="Lauritano C."/>
            <person name="Lohaus R."/>
            <person name="Toepel M."/>
            <person name="Tonon T."/>
            <person name="Vanneste K."/>
            <person name="Amirebrahimi M."/>
            <person name="Brakel J."/>
            <person name="Bostroem C."/>
            <person name="Chovatia M."/>
            <person name="Grimwood J."/>
            <person name="Jenkins J.W."/>
            <person name="Jueterbock A."/>
            <person name="Mraz A."/>
            <person name="Stam W.T."/>
            <person name="Tice H."/>
            <person name="Bornberg-Bauer E."/>
            <person name="Green P.J."/>
            <person name="Pearson G.A."/>
            <person name="Procaccini G."/>
            <person name="Duarte C.M."/>
            <person name="Schmutz J."/>
            <person name="Reusch T.B.H."/>
            <person name="Van de Peer Y."/>
        </authorList>
    </citation>
    <scope>NUCLEOTIDE SEQUENCE [LARGE SCALE GENOMIC DNA]</scope>
    <source>
        <strain evidence="3">cv. Finnish</strain>
    </source>
</reference>
<dbReference type="Proteomes" id="UP000036987">
    <property type="component" value="Unassembled WGS sequence"/>
</dbReference>
<dbReference type="InterPro" id="IPR016181">
    <property type="entry name" value="Acyl_CoA_acyltransferase"/>
</dbReference>
<evidence type="ECO:0000313" key="3">
    <source>
        <dbReference type="Proteomes" id="UP000036987"/>
    </source>
</evidence>
<dbReference type="PANTHER" id="PTHR47426:SF3">
    <property type="entry name" value="GCN5-RELATED N-ACETYLTRANSFERASE 6, CHLOROPLASTIC"/>
    <property type="match status" value="1"/>
</dbReference>
<dbReference type="CDD" id="cd04301">
    <property type="entry name" value="NAT_SF"/>
    <property type="match status" value="1"/>
</dbReference>
<dbReference type="PANTHER" id="PTHR47426">
    <property type="entry name" value="ACYL-COA N-ACYLTRANSFERASES (NAT) SUPERFAMILY PROTEIN"/>
    <property type="match status" value="1"/>
</dbReference>
<gene>
    <name evidence="2" type="ORF">ZOSMA_20G00740</name>
</gene>
<accession>A0A0K9PKX8</accession>
<dbReference type="OrthoDB" id="41532at2759"/>
<keyword evidence="2" id="KW-0012">Acyltransferase</keyword>
<dbReference type="AlphaFoldDB" id="A0A0K9PKX8"/>
<sequence length="289" mass="33010">MLMGIAANTPSMIFRLQPDGFHYDHRNLGSPRIVICRNRIATDVSCSVSDDRSTSTTHTESSTDSGLRFDKLQVPDSDGLGYNDKKRLFGNFVAREAFLDEEIWTAAWLRAESNSEDRPKSRYSHTYKKKFADQEFAALKKRCSGHHLEICKCLVAVRQEKNGMKQTVLKSIVGTLDINIRYLLHGEEFPQEREGSQGYLMGILLHRTDQPRYAYIANVCVAKYARRQGIADNMLRFAVDFSKTQGVDKIFVHVNKDNIPARNLYRKRGFEMVGKNANGNLNYLMMLNL</sequence>
<dbReference type="InterPro" id="IPR000182">
    <property type="entry name" value="GNAT_dom"/>
</dbReference>
<dbReference type="EMBL" id="LFYR01000757">
    <property type="protein sequence ID" value="KMZ69596.1"/>
    <property type="molecule type" value="Genomic_DNA"/>
</dbReference>
<evidence type="ECO:0000313" key="2">
    <source>
        <dbReference type="EMBL" id="KMZ69596.1"/>
    </source>
</evidence>
<dbReference type="SUPFAM" id="SSF55729">
    <property type="entry name" value="Acyl-CoA N-acyltransferases (Nat)"/>
    <property type="match status" value="1"/>
</dbReference>
<dbReference type="PROSITE" id="PS51186">
    <property type="entry name" value="GNAT"/>
    <property type="match status" value="1"/>
</dbReference>
<protein>
    <submittedName>
        <fullName evidence="2">Acyl-CoA N-acyltransferases (NAT) superfamily protein</fullName>
    </submittedName>
</protein>
<evidence type="ECO:0000259" key="1">
    <source>
        <dbReference type="PROSITE" id="PS51186"/>
    </source>
</evidence>
<name>A0A0K9PKX8_ZOSMR</name>
<keyword evidence="3" id="KW-1185">Reference proteome</keyword>
<proteinExistence type="predicted"/>